<feature type="region of interest" description="Disordered" evidence="1">
    <location>
        <begin position="59"/>
        <end position="102"/>
    </location>
</feature>
<evidence type="ECO:0000313" key="2">
    <source>
        <dbReference type="EMBL" id="KIM53972.1"/>
    </source>
</evidence>
<dbReference type="OrthoDB" id="2680622at2759"/>
<dbReference type="Proteomes" id="UP000053989">
    <property type="component" value="Unassembled WGS sequence"/>
</dbReference>
<sequence>MSIKHPYASAPSSYIYANVPYHHYDHTQHKSTPTSVATGSHNTQYYCYRLPASQLHSFVPQSLSSDSSSSQLPAESKGYPAGCSGPNPHPRTPAYNPHPVYLSPNTSPRMILRKRIWLAIKRLGQSLRFRRRLHPLEPPP</sequence>
<dbReference type="HOGENOM" id="CLU_1876253_0_0_1"/>
<feature type="compositionally biased region" description="Low complexity" evidence="1">
    <location>
        <begin position="61"/>
        <end position="72"/>
    </location>
</feature>
<gene>
    <name evidence="2" type="ORF">SCLCIDRAFT_31448</name>
</gene>
<keyword evidence="3" id="KW-1185">Reference proteome</keyword>
<name>A0A0C2ZMW1_9AGAM</name>
<protein>
    <submittedName>
        <fullName evidence="2">Uncharacterized protein</fullName>
    </submittedName>
</protein>
<reference evidence="3" key="2">
    <citation type="submission" date="2015-01" db="EMBL/GenBank/DDBJ databases">
        <title>Evolutionary Origins and Diversification of the Mycorrhizal Mutualists.</title>
        <authorList>
            <consortium name="DOE Joint Genome Institute"/>
            <consortium name="Mycorrhizal Genomics Consortium"/>
            <person name="Kohler A."/>
            <person name="Kuo A."/>
            <person name="Nagy L.G."/>
            <person name="Floudas D."/>
            <person name="Copeland A."/>
            <person name="Barry K.W."/>
            <person name="Cichocki N."/>
            <person name="Veneault-Fourrey C."/>
            <person name="LaButti K."/>
            <person name="Lindquist E.A."/>
            <person name="Lipzen A."/>
            <person name="Lundell T."/>
            <person name="Morin E."/>
            <person name="Murat C."/>
            <person name="Riley R."/>
            <person name="Ohm R."/>
            <person name="Sun H."/>
            <person name="Tunlid A."/>
            <person name="Henrissat B."/>
            <person name="Grigoriev I.V."/>
            <person name="Hibbett D.S."/>
            <person name="Martin F."/>
        </authorList>
    </citation>
    <scope>NUCLEOTIDE SEQUENCE [LARGE SCALE GENOMIC DNA]</scope>
    <source>
        <strain evidence="3">Foug A</strain>
    </source>
</reference>
<dbReference type="InParanoid" id="A0A0C2ZMW1"/>
<dbReference type="AlphaFoldDB" id="A0A0C2ZMW1"/>
<proteinExistence type="predicted"/>
<reference evidence="2 3" key="1">
    <citation type="submission" date="2014-04" db="EMBL/GenBank/DDBJ databases">
        <authorList>
            <consortium name="DOE Joint Genome Institute"/>
            <person name="Kuo A."/>
            <person name="Kohler A."/>
            <person name="Nagy L.G."/>
            <person name="Floudas D."/>
            <person name="Copeland A."/>
            <person name="Barry K.W."/>
            <person name="Cichocki N."/>
            <person name="Veneault-Fourrey C."/>
            <person name="LaButti K."/>
            <person name="Lindquist E.A."/>
            <person name="Lipzen A."/>
            <person name="Lundell T."/>
            <person name="Morin E."/>
            <person name="Murat C."/>
            <person name="Sun H."/>
            <person name="Tunlid A."/>
            <person name="Henrissat B."/>
            <person name="Grigoriev I.V."/>
            <person name="Hibbett D.S."/>
            <person name="Martin F."/>
            <person name="Nordberg H.P."/>
            <person name="Cantor M.N."/>
            <person name="Hua S.X."/>
        </authorList>
    </citation>
    <scope>NUCLEOTIDE SEQUENCE [LARGE SCALE GENOMIC DNA]</scope>
    <source>
        <strain evidence="2 3">Foug A</strain>
    </source>
</reference>
<evidence type="ECO:0000313" key="3">
    <source>
        <dbReference type="Proteomes" id="UP000053989"/>
    </source>
</evidence>
<evidence type="ECO:0000256" key="1">
    <source>
        <dbReference type="SAM" id="MobiDB-lite"/>
    </source>
</evidence>
<organism evidence="2 3">
    <name type="scientific">Scleroderma citrinum Foug A</name>
    <dbReference type="NCBI Taxonomy" id="1036808"/>
    <lineage>
        <taxon>Eukaryota</taxon>
        <taxon>Fungi</taxon>
        <taxon>Dikarya</taxon>
        <taxon>Basidiomycota</taxon>
        <taxon>Agaricomycotina</taxon>
        <taxon>Agaricomycetes</taxon>
        <taxon>Agaricomycetidae</taxon>
        <taxon>Boletales</taxon>
        <taxon>Sclerodermatineae</taxon>
        <taxon>Sclerodermataceae</taxon>
        <taxon>Scleroderma</taxon>
    </lineage>
</organism>
<dbReference type="EMBL" id="KN822165">
    <property type="protein sequence ID" value="KIM53972.1"/>
    <property type="molecule type" value="Genomic_DNA"/>
</dbReference>
<accession>A0A0C2ZMW1</accession>